<keyword evidence="1" id="KW-0472">Membrane</keyword>
<keyword evidence="1" id="KW-0812">Transmembrane</keyword>
<gene>
    <name evidence="2" type="ORF">SDC9_117623</name>
</gene>
<dbReference type="EMBL" id="VSSQ01023608">
    <property type="protein sequence ID" value="MPM70667.1"/>
    <property type="molecule type" value="Genomic_DNA"/>
</dbReference>
<evidence type="ECO:0000256" key="1">
    <source>
        <dbReference type="SAM" id="Phobius"/>
    </source>
</evidence>
<evidence type="ECO:0000313" key="2">
    <source>
        <dbReference type="EMBL" id="MPM70667.1"/>
    </source>
</evidence>
<organism evidence="2">
    <name type="scientific">bioreactor metagenome</name>
    <dbReference type="NCBI Taxonomy" id="1076179"/>
    <lineage>
        <taxon>unclassified sequences</taxon>
        <taxon>metagenomes</taxon>
        <taxon>ecological metagenomes</taxon>
    </lineage>
</organism>
<proteinExistence type="predicted"/>
<comment type="caution">
    <text evidence="2">The sequence shown here is derived from an EMBL/GenBank/DDBJ whole genome shotgun (WGS) entry which is preliminary data.</text>
</comment>
<feature type="transmembrane region" description="Helical" evidence="1">
    <location>
        <begin position="6"/>
        <end position="22"/>
    </location>
</feature>
<dbReference type="AlphaFoldDB" id="A0A645C011"/>
<feature type="transmembrane region" description="Helical" evidence="1">
    <location>
        <begin position="29"/>
        <end position="48"/>
    </location>
</feature>
<feature type="transmembrane region" description="Helical" evidence="1">
    <location>
        <begin position="60"/>
        <end position="82"/>
    </location>
</feature>
<protein>
    <submittedName>
        <fullName evidence="2">Uncharacterized protein</fullName>
    </submittedName>
</protein>
<keyword evidence="1" id="KW-1133">Transmembrane helix</keyword>
<reference evidence="2" key="1">
    <citation type="submission" date="2019-08" db="EMBL/GenBank/DDBJ databases">
        <authorList>
            <person name="Kucharzyk K."/>
            <person name="Murdoch R.W."/>
            <person name="Higgins S."/>
            <person name="Loffler F."/>
        </authorList>
    </citation>
    <scope>NUCLEOTIDE SEQUENCE</scope>
</reference>
<name>A0A645C011_9ZZZZ</name>
<accession>A0A645C011</accession>
<feature type="transmembrane region" description="Helical" evidence="1">
    <location>
        <begin position="94"/>
        <end position="115"/>
    </location>
</feature>
<sequence length="118" mass="12759">MIAESVAILGVTVCILAIFVRSGNADYAVATLPILIVPAANLLGFPIARLLNTVIPGDQVYLLRSFVDVVGVAIACALVVLFSAKIKSPKKKKLYISMCCMYSILLTCVFIYHTLPHF</sequence>